<keyword evidence="2" id="KW-0813">Transport</keyword>
<comment type="similarity">
    <text evidence="9">Belongs to the ABC transporter superfamily. Drug exporter-1 (DrugE1) (TC 3.A.1.105) family.</text>
</comment>
<organism evidence="11 12">
    <name type="scientific">Streptomyces pactum</name>
    <dbReference type="NCBI Taxonomy" id="68249"/>
    <lineage>
        <taxon>Bacteria</taxon>
        <taxon>Bacillati</taxon>
        <taxon>Actinomycetota</taxon>
        <taxon>Actinomycetes</taxon>
        <taxon>Kitasatosporales</taxon>
        <taxon>Streptomycetaceae</taxon>
        <taxon>Streptomyces</taxon>
    </lineage>
</organism>
<dbReference type="EMBL" id="JACYXC010000001">
    <property type="protein sequence ID" value="MBH5334908.1"/>
    <property type="molecule type" value="Genomic_DNA"/>
</dbReference>
<accession>A0ABS0NID5</accession>
<dbReference type="Proteomes" id="UP000807371">
    <property type="component" value="Unassembled WGS sequence"/>
</dbReference>
<dbReference type="Gene3D" id="3.40.50.300">
    <property type="entry name" value="P-loop containing nucleotide triphosphate hydrolases"/>
    <property type="match status" value="1"/>
</dbReference>
<dbReference type="GO" id="GO:0005524">
    <property type="term" value="F:ATP binding"/>
    <property type="evidence" value="ECO:0007669"/>
    <property type="project" value="UniProtKB-KW"/>
</dbReference>
<reference evidence="11 12" key="1">
    <citation type="submission" date="2020-09" db="EMBL/GenBank/DDBJ databases">
        <title>Biosynthesis of the nuclear factor of activated T cells inhibitor NFAT-133 and its congeners in Streptomyces pactum.</title>
        <authorList>
            <person name="Zhou W."/>
            <person name="Posri P."/>
            <person name="Abugrain M.E."/>
            <person name="Weisberg A.J."/>
            <person name="Chang J.H."/>
            <person name="Mahmud T."/>
        </authorList>
    </citation>
    <scope>NUCLEOTIDE SEQUENCE [LARGE SCALE GENOMIC DNA]</scope>
    <source>
        <strain evidence="11 12">ATCC 27456</strain>
    </source>
</reference>
<comment type="subcellular location">
    <subcellularLocation>
        <location evidence="1">Cell membrane</location>
        <topology evidence="1">Peripheral membrane protein</topology>
        <orientation evidence="1">Cytoplasmic side</orientation>
    </subcellularLocation>
</comment>
<evidence type="ECO:0000256" key="8">
    <source>
        <dbReference type="ARBA" id="ARBA00023251"/>
    </source>
</evidence>
<dbReference type="RefSeq" id="WP_197988538.1">
    <property type="nucleotide sequence ID" value="NZ_JACYXC010000001.1"/>
</dbReference>
<evidence type="ECO:0000256" key="4">
    <source>
        <dbReference type="ARBA" id="ARBA00022741"/>
    </source>
</evidence>
<keyword evidence="5 11" id="KW-0067">ATP-binding</keyword>
<keyword evidence="3" id="KW-1003">Cell membrane</keyword>
<protein>
    <submittedName>
        <fullName evidence="11">ATP-binding cassette domain-containing protein</fullName>
    </submittedName>
</protein>
<dbReference type="PROSITE" id="PS50893">
    <property type="entry name" value="ABC_TRANSPORTER_2"/>
    <property type="match status" value="1"/>
</dbReference>
<dbReference type="PANTHER" id="PTHR42711:SF19">
    <property type="entry name" value="DOXORUBICIN RESISTANCE ATP-BINDING PROTEIN DRRA"/>
    <property type="match status" value="1"/>
</dbReference>
<gene>
    <name evidence="11" type="ORF">IHE55_08925</name>
</gene>
<evidence type="ECO:0000259" key="10">
    <source>
        <dbReference type="PROSITE" id="PS50893"/>
    </source>
</evidence>
<keyword evidence="12" id="KW-1185">Reference proteome</keyword>
<dbReference type="InterPro" id="IPR017871">
    <property type="entry name" value="ABC_transporter-like_CS"/>
</dbReference>
<dbReference type="InterPro" id="IPR003593">
    <property type="entry name" value="AAA+_ATPase"/>
</dbReference>
<keyword evidence="6" id="KW-1278">Translocase</keyword>
<dbReference type="Pfam" id="PF13732">
    <property type="entry name" value="DrrA1-3_C"/>
    <property type="match status" value="1"/>
</dbReference>
<dbReference type="InterPro" id="IPR025302">
    <property type="entry name" value="DrrA1/2-like_C"/>
</dbReference>
<dbReference type="InterPro" id="IPR003439">
    <property type="entry name" value="ABC_transporter-like_ATP-bd"/>
</dbReference>
<dbReference type="SMART" id="SM00382">
    <property type="entry name" value="AAA"/>
    <property type="match status" value="1"/>
</dbReference>
<dbReference type="SUPFAM" id="SSF52540">
    <property type="entry name" value="P-loop containing nucleoside triphosphate hydrolases"/>
    <property type="match status" value="1"/>
</dbReference>
<dbReference type="InterPro" id="IPR005894">
    <property type="entry name" value="DrrA"/>
</dbReference>
<dbReference type="InterPro" id="IPR050763">
    <property type="entry name" value="ABC_transporter_ATP-binding"/>
</dbReference>
<evidence type="ECO:0000313" key="12">
    <source>
        <dbReference type="Proteomes" id="UP000807371"/>
    </source>
</evidence>
<evidence type="ECO:0000256" key="2">
    <source>
        <dbReference type="ARBA" id="ARBA00022448"/>
    </source>
</evidence>
<name>A0ABS0NID5_9ACTN</name>
<sequence>MNVAISAEGLRKRYGDNEVLKGVDLTVEAGTVFGLLGPNGAGKTTLVRMLTTLLEPDGGTATVAGYDVARQPQDVRRSIGLTGQYAALDADLTGRENLVLIGTLQHLGRKQARARAEEVLERFDLVDAANRTVRTYSGGMRRRLDLGASLMGSPPVIFLDEPTTGLDVVSRTGLWEMVRAQVAAGVTVLLTTQYLEEADQLAQRVAVLDKGGVVAEGTPDELKNKIGGERLQITVRTPEMAKAAQSALASDGAEQPTVDGTGLQVSMALETGIAGVAAAAAALERASVEVVDFVVRRPSLDEVFLQLTGHTTEAEATAR</sequence>
<keyword evidence="8" id="KW-0046">Antibiotic resistance</keyword>
<feature type="domain" description="ABC transporter" evidence="10">
    <location>
        <begin position="5"/>
        <end position="235"/>
    </location>
</feature>
<evidence type="ECO:0000256" key="5">
    <source>
        <dbReference type="ARBA" id="ARBA00022840"/>
    </source>
</evidence>
<dbReference type="PROSITE" id="PS00211">
    <property type="entry name" value="ABC_TRANSPORTER_1"/>
    <property type="match status" value="1"/>
</dbReference>
<dbReference type="InterPro" id="IPR027417">
    <property type="entry name" value="P-loop_NTPase"/>
</dbReference>
<dbReference type="PANTHER" id="PTHR42711">
    <property type="entry name" value="ABC TRANSPORTER ATP-BINDING PROTEIN"/>
    <property type="match status" value="1"/>
</dbReference>
<evidence type="ECO:0000313" key="11">
    <source>
        <dbReference type="EMBL" id="MBH5334908.1"/>
    </source>
</evidence>
<keyword evidence="4" id="KW-0547">Nucleotide-binding</keyword>
<keyword evidence="7" id="KW-0472">Membrane</keyword>
<comment type="caution">
    <text evidence="11">The sequence shown here is derived from an EMBL/GenBank/DDBJ whole genome shotgun (WGS) entry which is preliminary data.</text>
</comment>
<evidence type="ECO:0000256" key="9">
    <source>
        <dbReference type="ARBA" id="ARBA00049985"/>
    </source>
</evidence>
<evidence type="ECO:0000256" key="7">
    <source>
        <dbReference type="ARBA" id="ARBA00023136"/>
    </source>
</evidence>
<evidence type="ECO:0000256" key="3">
    <source>
        <dbReference type="ARBA" id="ARBA00022475"/>
    </source>
</evidence>
<evidence type="ECO:0000256" key="1">
    <source>
        <dbReference type="ARBA" id="ARBA00004413"/>
    </source>
</evidence>
<dbReference type="NCBIfam" id="TIGR01188">
    <property type="entry name" value="drrA"/>
    <property type="match status" value="1"/>
</dbReference>
<dbReference type="Pfam" id="PF00005">
    <property type="entry name" value="ABC_tran"/>
    <property type="match status" value="1"/>
</dbReference>
<evidence type="ECO:0000256" key="6">
    <source>
        <dbReference type="ARBA" id="ARBA00022967"/>
    </source>
</evidence>
<proteinExistence type="inferred from homology"/>